<gene>
    <name evidence="2" type="ORF">DGG96_10715</name>
    <name evidence="3" type="ORF">ELY20_11455</name>
</gene>
<accession>A0A317U2U9</accession>
<evidence type="ECO:0000313" key="4">
    <source>
        <dbReference type="Proteomes" id="UP000247152"/>
    </source>
</evidence>
<dbReference type="EMBL" id="QHJG01000016">
    <property type="protein sequence ID" value="PWY55578.1"/>
    <property type="molecule type" value="Genomic_DNA"/>
</dbReference>
<proteinExistence type="predicted"/>
<dbReference type="Proteomes" id="UP000287374">
    <property type="component" value="Unassembled WGS sequence"/>
</dbReference>
<feature type="chain" id="PRO_5016414586" evidence="1">
    <location>
        <begin position="21"/>
        <end position="141"/>
    </location>
</feature>
<name>A0A317U2U9_9GAMM</name>
<reference evidence="2 4" key="1">
    <citation type="submission" date="2018-05" db="EMBL/GenBank/DDBJ databases">
        <title>Legionella qingyii sp.nov., whole genome shotgun sequence.</title>
        <authorList>
            <person name="Wu H."/>
            <person name="Zhu Q."/>
            <person name="Hu C."/>
        </authorList>
    </citation>
    <scope>NUCLEOTIDE SEQUENCE [LARGE SCALE GENOMIC DNA]</scope>
    <source>
        <strain evidence="2 4">HEB18</strain>
    </source>
</reference>
<sequence length="141" mass="15290">MKNKILLAIPLVTSIYSAHANNCGNLNVSVFNKSGHTCTLRSTNLTNGQIIFGQVPGIIENGEKALAFTLQQTYTAGPSIRLEYECDNKTISIVSRQDLCVMYAGSVSGDYSSSNNVHADYIAKIGSWWSSLPGEINWTIG</sequence>
<evidence type="ECO:0000256" key="1">
    <source>
        <dbReference type="SAM" id="SignalP"/>
    </source>
</evidence>
<evidence type="ECO:0000313" key="2">
    <source>
        <dbReference type="EMBL" id="PWY55578.1"/>
    </source>
</evidence>
<feature type="signal peptide" evidence="1">
    <location>
        <begin position="1"/>
        <end position="20"/>
    </location>
</feature>
<organism evidence="2 4">
    <name type="scientific">Legionella qingyii</name>
    <dbReference type="NCBI Taxonomy" id="2184757"/>
    <lineage>
        <taxon>Bacteria</taxon>
        <taxon>Pseudomonadati</taxon>
        <taxon>Pseudomonadota</taxon>
        <taxon>Gammaproteobacteria</taxon>
        <taxon>Legionellales</taxon>
        <taxon>Legionellaceae</taxon>
        <taxon>Legionella</taxon>
    </lineage>
</organism>
<dbReference type="EMBL" id="RZGX01000014">
    <property type="protein sequence ID" value="RUR21827.1"/>
    <property type="molecule type" value="Genomic_DNA"/>
</dbReference>
<evidence type="ECO:0000313" key="5">
    <source>
        <dbReference type="Proteomes" id="UP000287374"/>
    </source>
</evidence>
<keyword evidence="5" id="KW-1185">Reference proteome</keyword>
<evidence type="ECO:0000313" key="3">
    <source>
        <dbReference type="EMBL" id="RUR21827.1"/>
    </source>
</evidence>
<dbReference type="AlphaFoldDB" id="A0A317U2U9"/>
<keyword evidence="1" id="KW-0732">Signal</keyword>
<protein>
    <submittedName>
        <fullName evidence="2">Uncharacterized protein</fullName>
    </submittedName>
</protein>
<dbReference type="OrthoDB" id="5637713at2"/>
<reference evidence="3 5" key="2">
    <citation type="submission" date="2018-12" db="EMBL/GenBank/DDBJ databases">
        <title>Legionella sp,whole genome shotgun sequence.</title>
        <authorList>
            <person name="Wu H."/>
        </authorList>
    </citation>
    <scope>NUCLEOTIDE SEQUENCE [LARGE SCALE GENOMIC DNA]</scope>
    <source>
        <strain evidence="5">km489</strain>
        <strain evidence="3">Km489</strain>
    </source>
</reference>
<dbReference type="Proteomes" id="UP000247152">
    <property type="component" value="Unassembled WGS sequence"/>
</dbReference>
<comment type="caution">
    <text evidence="2">The sequence shown here is derived from an EMBL/GenBank/DDBJ whole genome shotgun (WGS) entry which is preliminary data.</text>
</comment>
<dbReference type="RefSeq" id="WP_110142662.1">
    <property type="nucleotide sequence ID" value="NZ_QHJG01000016.1"/>
</dbReference>